<organism evidence="1">
    <name type="scientific">marine sediment metagenome</name>
    <dbReference type="NCBI Taxonomy" id="412755"/>
    <lineage>
        <taxon>unclassified sequences</taxon>
        <taxon>metagenomes</taxon>
        <taxon>ecological metagenomes</taxon>
    </lineage>
</organism>
<name>A0A0F9QDF0_9ZZZZ</name>
<dbReference type="InterPro" id="IPR007555">
    <property type="entry name" value="DUF499"/>
</dbReference>
<dbReference type="EMBL" id="LAZR01002067">
    <property type="protein sequence ID" value="KKN35052.1"/>
    <property type="molecule type" value="Genomic_DNA"/>
</dbReference>
<reference evidence="1" key="1">
    <citation type="journal article" date="2015" name="Nature">
        <title>Complex archaea that bridge the gap between prokaryotes and eukaryotes.</title>
        <authorList>
            <person name="Spang A."/>
            <person name="Saw J.H."/>
            <person name="Jorgensen S.L."/>
            <person name="Zaremba-Niedzwiedzka K."/>
            <person name="Martijn J."/>
            <person name="Lind A.E."/>
            <person name="van Eijk R."/>
            <person name="Schleper C."/>
            <person name="Guy L."/>
            <person name="Ettema T.J."/>
        </authorList>
    </citation>
    <scope>NUCLEOTIDE SEQUENCE</scope>
</reference>
<dbReference type="AlphaFoldDB" id="A0A0F9QDF0"/>
<dbReference type="Pfam" id="PF04465">
    <property type="entry name" value="DUF499"/>
    <property type="match status" value="1"/>
</dbReference>
<protein>
    <submittedName>
        <fullName evidence="1">Uncharacterized protein</fullName>
    </submittedName>
</protein>
<proteinExistence type="predicted"/>
<evidence type="ECO:0000313" key="1">
    <source>
        <dbReference type="EMBL" id="KKN35052.1"/>
    </source>
</evidence>
<comment type="caution">
    <text evidence="1">The sequence shown here is derived from an EMBL/GenBank/DDBJ whole genome shotgun (WGS) entry which is preliminary data.</text>
</comment>
<gene>
    <name evidence="1" type="ORF">LCGC14_0787630</name>
</gene>
<sequence>MNLWTHNITPRSEIVNEPINESTFAARLDEVVSGRAAPYYRDPVLFFDNTHITKGMEKLLNIAGQTFSTNKCPGNNVIELQTSFGGGKTHCLVALYHLSQRPNLLNEHPNLSSLKIKEFDSTLKVKCCVLVGLDYNISEPRSVSIDGKQVPLNTWWGEIAYQLGGEKAYKKIQSNDKDWIPPSKSSLNEVFKTIDNPCLILLDEIVHYLINVHKKNPEYYGLMINFFQVLVEEVSNHPNVILVFTLPASDLELVNKLGRQAFHTIDKHTKRHKTTIDPVQYEEVYHIIRCRLFEPVNQSQDDGIKRVCNDYLNYYMSKKKFFPEKVTKKDITKRALSFNEKMNIGYPFHPALIDVLYQKWGPHPDFQRTRGILRVFAKILNAIYRNIKSDIITIGDVPLKDASVKGELLGYLGTNFEPVLTTDLGRATDLEESLGDDYLTFHLGQAIFTGFFFHSMKSTTTNIGATREELCLAILKPSIKYPALVIDMLEEMKNHLFHLFEMGDRYYLLTRANPVSMILAEKENLSQDTIKIEAFIEKLMDKAIPKAHGVIIWPDDSKNIPDQSSITLIAMNPNYLVPKGLSSLPNVFASKIEDWITNRGTIPRENKNGLVFIFFEETEYISLRDNVLELMAIENVIQQAKNSSILEKAQINDLMIKKKNLETSIPKLIISSYSYIGRPTLTNTDGISKVTLSLYTIDNSKSIFVQRVKEEMKTRDWLLGQIGRKIIPSNFSDYTTTQELWQRQFNVPGLELYNEKNVLLSAIRSVISTTKEGQDKYGYGNLKKDQNFNTNLEPDDFTFIAKPGTQVQMRDLKVSETSYLISESFLKKIETNASPIEPPVTEPPVVEPPVVEPPVTEPPVTEPPVVTDTETKIKLQLDVPWDRINDLRKFVTLCNFLGQKDPNTKGIFTLDFKTESAFSKLVFKNLKKALDDLKDLWGDNITINFEESS</sequence>
<accession>A0A0F9QDF0</accession>